<dbReference type="AlphaFoldDB" id="Q8PYA9"/>
<accession>Q8PYA9</accession>
<evidence type="ECO:0000313" key="1">
    <source>
        <dbReference type="EMBL" id="AAM30650.1"/>
    </source>
</evidence>
<protein>
    <submittedName>
        <fullName evidence="1">Uncharacterized protein</fullName>
    </submittedName>
</protein>
<name>Q8PYA9_METMA</name>
<dbReference type="KEGG" id="mma:MM_0954"/>
<sequence length="129" mass="15021">MPFMTFFASRLYPVNESYTGCFANLYIHILYRLNLDLNSDSIYRIRLEAEEHSQVEVKYELKECIKVDYKAEWHIGFLLVCIVSIPMPMYTLLSNTSSKSLLKAFFTNPPIMLLCQPLTEIIFGNFCSI</sequence>
<dbReference type="EMBL" id="AE008384">
    <property type="protein sequence ID" value="AAM30650.1"/>
    <property type="molecule type" value="Genomic_DNA"/>
</dbReference>
<dbReference type="HOGENOM" id="CLU_1943875_0_0_2"/>
<organism evidence="1 2">
    <name type="scientific">Methanosarcina mazei (strain ATCC BAA-159 / DSM 3647 / Goe1 / Go1 / JCM 11833 / OCM 88)</name>
    <name type="common">Methanosarcina frisia</name>
    <dbReference type="NCBI Taxonomy" id="192952"/>
    <lineage>
        <taxon>Archaea</taxon>
        <taxon>Methanobacteriati</taxon>
        <taxon>Methanobacteriota</taxon>
        <taxon>Stenosarchaea group</taxon>
        <taxon>Methanomicrobia</taxon>
        <taxon>Methanosarcinales</taxon>
        <taxon>Methanosarcinaceae</taxon>
        <taxon>Methanosarcina</taxon>
    </lineage>
</organism>
<reference evidence="1 2" key="1">
    <citation type="journal article" date="2002" name="J. Mol. Microbiol. Biotechnol.">
        <title>The genome of Methanosarcina mazei: evidence for lateral gene transfer between Bacteria and Archaea.</title>
        <authorList>
            <person name="Deppenmeier U."/>
            <person name="Johann A."/>
            <person name="Hartsch T."/>
            <person name="Merkl R."/>
            <person name="Schmitz R.A."/>
            <person name="Martinez-Arias R."/>
            <person name="Henne A."/>
            <person name="Wiezer A."/>
            <person name="Baumer S."/>
            <person name="Jacobi C."/>
            <person name="Bruggemann H."/>
            <person name="Lienard T."/>
            <person name="Christmann A."/>
            <person name="Bomeke M."/>
            <person name="Steckel S."/>
            <person name="Bhattacharyya A."/>
            <person name="Lykidis A."/>
            <person name="Overbeek R."/>
            <person name="Klenk H.P."/>
            <person name="Gunsalus R.P."/>
            <person name="Fritz H.J."/>
            <person name="Gottschalk G."/>
        </authorList>
    </citation>
    <scope>NUCLEOTIDE SEQUENCE [LARGE SCALE GENOMIC DNA]</scope>
    <source>
        <strain evidence="2">ATCC BAA-159 / DSM 3647 / Goe1 / Go1 / JCM 11833 / OCM 88</strain>
    </source>
</reference>
<dbReference type="Proteomes" id="UP000000595">
    <property type="component" value="Chromosome"/>
</dbReference>
<gene>
    <name evidence="1" type="ordered locus">MM_0954</name>
</gene>
<proteinExistence type="predicted"/>
<evidence type="ECO:0000313" key="2">
    <source>
        <dbReference type="Proteomes" id="UP000000595"/>
    </source>
</evidence>